<dbReference type="SUPFAM" id="SSF81383">
    <property type="entry name" value="F-box domain"/>
    <property type="match status" value="1"/>
</dbReference>
<feature type="domain" description="F-box" evidence="1">
    <location>
        <begin position="13"/>
        <end position="66"/>
    </location>
</feature>
<dbReference type="PROSITE" id="PS50181">
    <property type="entry name" value="FBOX"/>
    <property type="match status" value="1"/>
</dbReference>
<dbReference type="GeneID" id="8848784"/>
<dbReference type="SUPFAM" id="SSF52540">
    <property type="entry name" value="P-loop containing nucleoside triphosphate hydrolases"/>
    <property type="match status" value="1"/>
</dbReference>
<dbReference type="Pfam" id="PF00646">
    <property type="entry name" value="F-box"/>
    <property type="match status" value="1"/>
</dbReference>
<gene>
    <name evidence="2" type="ORF">NAEGRDRAFT_63870</name>
</gene>
<dbReference type="Gene3D" id="3.40.50.300">
    <property type="entry name" value="P-loop containing nucleotide triphosphate hydrolases"/>
    <property type="match status" value="1"/>
</dbReference>
<evidence type="ECO:0000259" key="1">
    <source>
        <dbReference type="PROSITE" id="PS50181"/>
    </source>
</evidence>
<dbReference type="InterPro" id="IPR001810">
    <property type="entry name" value="F-box_dom"/>
</dbReference>
<sequence>MISGQAVETFSDSIGVNFLPREIVFEILQYCNCIDMILACSKVCCEWREVSFVLISDQCKDLIKKFKIKLLNDSDRSNLVRYLIRREVLNLARKTISKFNQNSIGNYFENRETEITQLKGYFSQFTDLPNKLENSTIKPEKQEKVESDSSNQLFGAFSRFVSSFFSDSRIDSSTNEIPFKRRIVKVLMKGALLSGKTSFIKCSIMKRPVDGTIRNSILPDFGMVERQLDNDLRITTQLWDEHRYNKPTEFSNVFAVILTIDPYNVITLNELKTFIEPIKEKLNSTIEVILVQTKKDLQNERNERVRYLSEEPFEQFSFRNFRGGLSHNISNTNIEEPSLILWYCTLLNYLMMP</sequence>
<dbReference type="RefSeq" id="XP_002680716.1">
    <property type="nucleotide sequence ID" value="XM_002680670.1"/>
</dbReference>
<dbReference type="EMBL" id="GG738852">
    <property type="protein sequence ID" value="EFC47972.1"/>
    <property type="molecule type" value="Genomic_DNA"/>
</dbReference>
<dbReference type="Proteomes" id="UP000006671">
    <property type="component" value="Unassembled WGS sequence"/>
</dbReference>
<dbReference type="InterPro" id="IPR036047">
    <property type="entry name" value="F-box-like_dom_sf"/>
</dbReference>
<proteinExistence type="predicted"/>
<keyword evidence="3" id="KW-1185">Reference proteome</keyword>
<organism evidence="3">
    <name type="scientific">Naegleria gruberi</name>
    <name type="common">Amoeba</name>
    <dbReference type="NCBI Taxonomy" id="5762"/>
    <lineage>
        <taxon>Eukaryota</taxon>
        <taxon>Discoba</taxon>
        <taxon>Heterolobosea</taxon>
        <taxon>Tetramitia</taxon>
        <taxon>Eutetramitia</taxon>
        <taxon>Vahlkampfiidae</taxon>
        <taxon>Naegleria</taxon>
    </lineage>
</organism>
<evidence type="ECO:0000313" key="3">
    <source>
        <dbReference type="Proteomes" id="UP000006671"/>
    </source>
</evidence>
<dbReference type="VEuPathDB" id="AmoebaDB:NAEGRDRAFT_63870"/>
<dbReference type="KEGG" id="ngr:NAEGRDRAFT_63870"/>
<accession>D2V4Q3</accession>
<protein>
    <submittedName>
        <fullName evidence="2">Rab subfamily member</fullName>
    </submittedName>
</protein>
<dbReference type="InterPro" id="IPR027417">
    <property type="entry name" value="P-loop_NTPase"/>
</dbReference>
<reference evidence="2 3" key="1">
    <citation type="journal article" date="2010" name="Cell">
        <title>The genome of Naegleria gruberi illuminates early eukaryotic versatility.</title>
        <authorList>
            <person name="Fritz-Laylin L.K."/>
            <person name="Prochnik S.E."/>
            <person name="Ginger M.L."/>
            <person name="Dacks J.B."/>
            <person name="Carpenter M.L."/>
            <person name="Field M.C."/>
            <person name="Kuo A."/>
            <person name="Paredez A."/>
            <person name="Chapman J."/>
            <person name="Pham J."/>
            <person name="Shu S."/>
            <person name="Neupane R."/>
            <person name="Cipriano M."/>
            <person name="Mancuso J."/>
            <person name="Tu H."/>
            <person name="Salamov A."/>
            <person name="Lindquist E."/>
            <person name="Shapiro H."/>
            <person name="Lucas S."/>
            <person name="Grigoriev I.V."/>
            <person name="Cande W.Z."/>
            <person name="Fulton C."/>
            <person name="Rokhsar D.S."/>
            <person name="Dawson S.C."/>
        </authorList>
    </citation>
    <scope>NUCLEOTIDE SEQUENCE [LARGE SCALE GENOMIC DNA]</scope>
    <source>
        <strain evidence="2 3">NEG-M</strain>
    </source>
</reference>
<dbReference type="Gene3D" id="1.20.1280.50">
    <property type="match status" value="1"/>
</dbReference>
<dbReference type="AlphaFoldDB" id="D2V4Q3"/>
<dbReference type="CDD" id="cd09917">
    <property type="entry name" value="F-box_SF"/>
    <property type="match status" value="1"/>
</dbReference>
<dbReference type="InParanoid" id="D2V4Q3"/>
<name>D2V4Q3_NAEGR</name>
<evidence type="ECO:0000313" key="2">
    <source>
        <dbReference type="EMBL" id="EFC47972.1"/>
    </source>
</evidence>